<feature type="non-terminal residue" evidence="2">
    <location>
        <position position="1"/>
    </location>
</feature>
<evidence type="ECO:0000313" key="2">
    <source>
        <dbReference type="EMBL" id="GAF88074.1"/>
    </source>
</evidence>
<name>X0T4D1_9ZZZZ</name>
<comment type="caution">
    <text evidence="2">The sequence shown here is derived from an EMBL/GenBank/DDBJ whole genome shotgun (WGS) entry which is preliminary data.</text>
</comment>
<dbReference type="Pfam" id="PF07508">
    <property type="entry name" value="Recombinase"/>
    <property type="match status" value="1"/>
</dbReference>
<dbReference type="InterPro" id="IPR011109">
    <property type="entry name" value="DNA_bind_recombinase_dom"/>
</dbReference>
<dbReference type="GO" id="GO:0000150">
    <property type="term" value="F:DNA strand exchange activity"/>
    <property type="evidence" value="ECO:0007669"/>
    <property type="project" value="InterPro"/>
</dbReference>
<evidence type="ECO:0000259" key="1">
    <source>
        <dbReference type="Pfam" id="PF07508"/>
    </source>
</evidence>
<dbReference type="EMBL" id="BARS01013905">
    <property type="protein sequence ID" value="GAF88074.1"/>
    <property type="molecule type" value="Genomic_DNA"/>
</dbReference>
<dbReference type="Gene3D" id="3.90.1750.20">
    <property type="entry name" value="Putative Large Serine Recombinase, Chain B, Domain 2"/>
    <property type="match status" value="1"/>
</dbReference>
<feature type="non-terminal residue" evidence="2">
    <location>
        <position position="114"/>
    </location>
</feature>
<dbReference type="GO" id="GO:0003677">
    <property type="term" value="F:DNA binding"/>
    <property type="evidence" value="ECO:0007669"/>
    <property type="project" value="InterPro"/>
</dbReference>
<protein>
    <recommendedName>
        <fullName evidence="1">Recombinase domain-containing protein</fullName>
    </recommendedName>
</protein>
<dbReference type="AlphaFoldDB" id="X0T4D1"/>
<accession>X0T4D1</accession>
<sequence length="114" mass="13092">PPPFGYTSRKRLLREAIARGADKDDALRCAVQIAREEKGLYVDQEESTAVCLIFDLYLDEGKQLGFGKIAEFLNTHGYRTRAGNLWYTSVVRELVANPIYPGLLRWNRQHYSSR</sequence>
<feature type="domain" description="Recombinase" evidence="1">
    <location>
        <begin position="45"/>
        <end position="110"/>
    </location>
</feature>
<reference evidence="2" key="1">
    <citation type="journal article" date="2014" name="Front. Microbiol.">
        <title>High frequency of phylogenetically diverse reductive dehalogenase-homologous genes in deep subseafloor sedimentary metagenomes.</title>
        <authorList>
            <person name="Kawai M."/>
            <person name="Futagami T."/>
            <person name="Toyoda A."/>
            <person name="Takaki Y."/>
            <person name="Nishi S."/>
            <person name="Hori S."/>
            <person name="Arai W."/>
            <person name="Tsubouchi T."/>
            <person name="Morono Y."/>
            <person name="Uchiyama I."/>
            <person name="Ito T."/>
            <person name="Fujiyama A."/>
            <person name="Inagaki F."/>
            <person name="Takami H."/>
        </authorList>
    </citation>
    <scope>NUCLEOTIDE SEQUENCE</scope>
    <source>
        <strain evidence="2">Expedition CK06-06</strain>
    </source>
</reference>
<gene>
    <name evidence="2" type="ORF">S01H1_23827</name>
</gene>
<dbReference type="InterPro" id="IPR038109">
    <property type="entry name" value="DNA_bind_recomb_sf"/>
</dbReference>
<proteinExistence type="predicted"/>
<organism evidence="2">
    <name type="scientific">marine sediment metagenome</name>
    <dbReference type="NCBI Taxonomy" id="412755"/>
    <lineage>
        <taxon>unclassified sequences</taxon>
        <taxon>metagenomes</taxon>
        <taxon>ecological metagenomes</taxon>
    </lineage>
</organism>